<dbReference type="SFLD" id="SFLDS00019">
    <property type="entry name" value="Glutathione_Transferase_(cytos"/>
    <property type="match status" value="1"/>
</dbReference>
<dbReference type="CDD" id="cd03196">
    <property type="entry name" value="GST_C_5"/>
    <property type="match status" value="1"/>
</dbReference>
<dbReference type="SUPFAM" id="SSF47616">
    <property type="entry name" value="GST C-terminal domain-like"/>
    <property type="match status" value="1"/>
</dbReference>
<evidence type="ECO:0000259" key="2">
    <source>
        <dbReference type="PROSITE" id="PS50405"/>
    </source>
</evidence>
<sequence length="224" mass="26412">MTSDHPILYSFRRCPYAIRARLAIARSGLSVELRVVVLKDKPAEMLKASPKGTVPVLVLPASTEKEGRVIDESRDIMRWALRQNDPDNWLCSDDPGLLWQAEALIQENDFVFKQHLDRYKYFERYPDRPQSNYREQCEVTLIKLERLLEQHRYLVGESCSIADIAIFPFIRQFAHVDREWFYRAPYPALQRWLDQHLNAELFLNVMKKYPPWQPGSQVIMFPSD</sequence>
<feature type="domain" description="GST C-terminal" evidence="2">
    <location>
        <begin position="93"/>
        <end position="218"/>
    </location>
</feature>
<dbReference type="PANTHER" id="PTHR43968">
    <property type="match status" value="1"/>
</dbReference>
<dbReference type="Pfam" id="PF13410">
    <property type="entry name" value="GST_C_2"/>
    <property type="match status" value="1"/>
</dbReference>
<dbReference type="InterPro" id="IPR050983">
    <property type="entry name" value="GST_Omega/HSP26"/>
</dbReference>
<dbReference type="InterPro" id="IPR010987">
    <property type="entry name" value="Glutathione-S-Trfase_C-like"/>
</dbReference>
<dbReference type="PROSITE" id="PS50404">
    <property type="entry name" value="GST_NTER"/>
    <property type="match status" value="1"/>
</dbReference>
<gene>
    <name evidence="3" type="ORF">KDX31_08505</name>
</gene>
<dbReference type="Proteomes" id="UP001059950">
    <property type="component" value="Chromosome"/>
</dbReference>
<dbReference type="EMBL" id="CP073344">
    <property type="protein sequence ID" value="UTW05023.1"/>
    <property type="molecule type" value="Genomic_DNA"/>
</dbReference>
<feature type="domain" description="GST N-terminal" evidence="1">
    <location>
        <begin position="4"/>
        <end position="88"/>
    </location>
</feature>
<evidence type="ECO:0000313" key="3">
    <source>
        <dbReference type="EMBL" id="UTW05023.1"/>
    </source>
</evidence>
<keyword evidence="4" id="KW-1185">Reference proteome</keyword>
<dbReference type="SUPFAM" id="SSF52833">
    <property type="entry name" value="Thioredoxin-like"/>
    <property type="match status" value="1"/>
</dbReference>
<name>A0ABY5GYC5_9GAMM</name>
<dbReference type="PROSITE" id="PS50405">
    <property type="entry name" value="GST_CTER"/>
    <property type="match status" value="1"/>
</dbReference>
<dbReference type="InterPro" id="IPR036282">
    <property type="entry name" value="Glutathione-S-Trfase_C_sf"/>
</dbReference>
<dbReference type="InterPro" id="IPR036249">
    <property type="entry name" value="Thioredoxin-like_sf"/>
</dbReference>
<dbReference type="PANTHER" id="PTHR43968:SF6">
    <property type="entry name" value="GLUTATHIONE S-TRANSFERASE OMEGA"/>
    <property type="match status" value="1"/>
</dbReference>
<organism evidence="3 4">
    <name type="scientific">Amphritea atlantica</name>
    <dbReference type="NCBI Taxonomy" id="355243"/>
    <lineage>
        <taxon>Bacteria</taxon>
        <taxon>Pseudomonadati</taxon>
        <taxon>Pseudomonadota</taxon>
        <taxon>Gammaproteobacteria</taxon>
        <taxon>Oceanospirillales</taxon>
        <taxon>Oceanospirillaceae</taxon>
        <taxon>Amphritea</taxon>
    </lineage>
</organism>
<dbReference type="InterPro" id="IPR004045">
    <property type="entry name" value="Glutathione_S-Trfase_N"/>
</dbReference>
<accession>A0ABY5GYC5</accession>
<dbReference type="Gene3D" id="1.20.1050.10">
    <property type="match status" value="1"/>
</dbReference>
<protein>
    <submittedName>
        <fullName evidence="3">Glutathione S-transferase</fullName>
    </submittedName>
</protein>
<dbReference type="Gene3D" id="3.40.30.10">
    <property type="entry name" value="Glutaredoxin"/>
    <property type="match status" value="1"/>
</dbReference>
<reference evidence="3" key="1">
    <citation type="submission" date="2021-04" db="EMBL/GenBank/DDBJ databases">
        <title>Oceanospirillales bacteria with DddD are important DMSP degraders in coastal seawater.</title>
        <authorList>
            <person name="Liu J."/>
        </authorList>
    </citation>
    <scope>NUCLEOTIDE SEQUENCE</scope>
    <source>
        <strain evidence="3">GY6</strain>
    </source>
</reference>
<proteinExistence type="predicted"/>
<evidence type="ECO:0000313" key="4">
    <source>
        <dbReference type="Proteomes" id="UP001059950"/>
    </source>
</evidence>
<evidence type="ECO:0000259" key="1">
    <source>
        <dbReference type="PROSITE" id="PS50404"/>
    </source>
</evidence>
<dbReference type="InterPro" id="IPR040079">
    <property type="entry name" value="Glutathione_S-Trfase"/>
</dbReference>
<dbReference type="Pfam" id="PF13417">
    <property type="entry name" value="GST_N_3"/>
    <property type="match status" value="1"/>
</dbReference>